<dbReference type="InterPro" id="IPR013094">
    <property type="entry name" value="AB_hydrolase_3"/>
</dbReference>
<evidence type="ECO:0000313" key="4">
    <source>
        <dbReference type="Proteomes" id="UP000711047"/>
    </source>
</evidence>
<dbReference type="Proteomes" id="UP000711047">
    <property type="component" value="Unassembled WGS sequence"/>
</dbReference>
<feature type="domain" description="Alpha/beta hydrolase fold-3" evidence="2">
    <location>
        <begin position="78"/>
        <end position="286"/>
    </location>
</feature>
<dbReference type="EMBL" id="JABMKX010000002">
    <property type="protein sequence ID" value="NQX44370.1"/>
    <property type="molecule type" value="Genomic_DNA"/>
</dbReference>
<gene>
    <name evidence="3" type="ORF">HQN87_03410</name>
</gene>
<organism evidence="3 4">
    <name type="scientific">Paenibacillus tritici</name>
    <dbReference type="NCBI Taxonomy" id="1873425"/>
    <lineage>
        <taxon>Bacteria</taxon>
        <taxon>Bacillati</taxon>
        <taxon>Bacillota</taxon>
        <taxon>Bacilli</taxon>
        <taxon>Bacillales</taxon>
        <taxon>Paenibacillaceae</taxon>
        <taxon>Paenibacillus</taxon>
    </lineage>
</organism>
<dbReference type="SUPFAM" id="SSF53474">
    <property type="entry name" value="alpha/beta-Hydrolases"/>
    <property type="match status" value="1"/>
</dbReference>
<name>A0ABX2DID5_9BACL</name>
<reference evidence="3 4" key="1">
    <citation type="submission" date="2020-05" db="EMBL/GenBank/DDBJ databases">
        <title>Paenibacillus glebae, sp. nov., Paenibacillus humi sp. nov., Paenibacillus pedi sp. nov., Paenibacillus terrestris sp. nov. and Paenibacillus terricola sp. nov., isolated from a forest top soil sample.</title>
        <authorList>
            <person name="Qi S."/>
            <person name="Carlier A."/>
            <person name="Cnockaert M."/>
            <person name="Vandamme P."/>
        </authorList>
    </citation>
    <scope>NUCLEOTIDE SEQUENCE [LARGE SCALE GENOMIC DNA]</scope>
    <source>
        <strain evidence="3 4">LMG 29502</strain>
    </source>
</reference>
<dbReference type="Gene3D" id="3.40.50.1820">
    <property type="entry name" value="alpha/beta hydrolase"/>
    <property type="match status" value="1"/>
</dbReference>
<keyword evidence="4" id="KW-1185">Reference proteome</keyword>
<proteinExistence type="predicted"/>
<keyword evidence="1 3" id="KW-0378">Hydrolase</keyword>
<evidence type="ECO:0000256" key="1">
    <source>
        <dbReference type="ARBA" id="ARBA00022801"/>
    </source>
</evidence>
<accession>A0ABX2DID5</accession>
<evidence type="ECO:0000259" key="2">
    <source>
        <dbReference type="Pfam" id="PF07859"/>
    </source>
</evidence>
<sequence length="312" mass="33514">MEFIHRVAPELQQGIAELPPFHLPEDLAAARNNIPVPAVNSERVRITERVLTVAGGHQMQVRIYEPAQRKAQHALPALLWTHGGGYILGHPGGDDALCESFVETVNCVVVSPDYRLAPEHPFPAAIEDSYAALVWLAGAANDLHIDASRIAVGGASAGGGLAAALALMARDKGGPSLCFQLPLYPMLDDRNLTPSSHEITHPAVWNRANNLIAWEMYLGGPAGGEATSPYAAPGRAEHLAGLPPAYTCVGQLDPFRDETIEYVTRLAQAGVEVEFHLYPGGYHGFEHVVPAAGISRRAREEYIHALARALNS</sequence>
<protein>
    <submittedName>
        <fullName evidence="3">Alpha/beta hydrolase</fullName>
    </submittedName>
</protein>
<dbReference type="PANTHER" id="PTHR48081:SF8">
    <property type="entry name" value="ALPHA_BETA HYDROLASE FOLD-3 DOMAIN-CONTAINING PROTEIN-RELATED"/>
    <property type="match status" value="1"/>
</dbReference>
<dbReference type="Pfam" id="PF07859">
    <property type="entry name" value="Abhydrolase_3"/>
    <property type="match status" value="1"/>
</dbReference>
<evidence type="ECO:0000313" key="3">
    <source>
        <dbReference type="EMBL" id="NQX44370.1"/>
    </source>
</evidence>
<dbReference type="GO" id="GO:0016787">
    <property type="term" value="F:hydrolase activity"/>
    <property type="evidence" value="ECO:0007669"/>
    <property type="project" value="UniProtKB-KW"/>
</dbReference>
<dbReference type="RefSeq" id="WP_173127850.1">
    <property type="nucleotide sequence ID" value="NZ_JABMKX010000002.1"/>
</dbReference>
<dbReference type="PANTHER" id="PTHR48081">
    <property type="entry name" value="AB HYDROLASE SUPERFAMILY PROTEIN C4A8.06C"/>
    <property type="match status" value="1"/>
</dbReference>
<dbReference type="InterPro" id="IPR029058">
    <property type="entry name" value="AB_hydrolase_fold"/>
</dbReference>
<dbReference type="InterPro" id="IPR050300">
    <property type="entry name" value="GDXG_lipolytic_enzyme"/>
</dbReference>
<comment type="caution">
    <text evidence="3">The sequence shown here is derived from an EMBL/GenBank/DDBJ whole genome shotgun (WGS) entry which is preliminary data.</text>
</comment>